<name>A0A1U9YMD2_9BACL</name>
<evidence type="ECO:0000313" key="5">
    <source>
        <dbReference type="EMBL" id="ARF67977.1"/>
    </source>
</evidence>
<accession>A0A1U9YMD2</accession>
<organism evidence="5 6">
    <name type="scientific">Paenibacillus larvae subsp. pulvifaciens</name>
    <dbReference type="NCBI Taxonomy" id="1477"/>
    <lineage>
        <taxon>Bacteria</taxon>
        <taxon>Bacillati</taxon>
        <taxon>Bacillota</taxon>
        <taxon>Bacilli</taxon>
        <taxon>Bacillales</taxon>
        <taxon>Paenibacillaceae</taxon>
        <taxon>Paenibacillus</taxon>
    </lineage>
</organism>
<keyword evidence="4" id="KW-0788">Thiol protease</keyword>
<evidence type="ECO:0000256" key="1">
    <source>
        <dbReference type="ARBA" id="ARBA00007074"/>
    </source>
</evidence>
<dbReference type="PANTHER" id="PTHR47053">
    <property type="entry name" value="MUREIN DD-ENDOPEPTIDASE MEPH-RELATED"/>
    <property type="match status" value="1"/>
</dbReference>
<evidence type="ECO:0000256" key="4">
    <source>
        <dbReference type="ARBA" id="ARBA00022807"/>
    </source>
</evidence>
<keyword evidence="3" id="KW-0378">Hydrolase</keyword>
<evidence type="ECO:0000256" key="3">
    <source>
        <dbReference type="ARBA" id="ARBA00022801"/>
    </source>
</evidence>
<dbReference type="SUPFAM" id="SSF54001">
    <property type="entry name" value="Cysteine proteinases"/>
    <property type="match status" value="1"/>
</dbReference>
<dbReference type="InterPro" id="IPR000064">
    <property type="entry name" value="NLP_P60_dom"/>
</dbReference>
<dbReference type="GO" id="GO:0008234">
    <property type="term" value="F:cysteine-type peptidase activity"/>
    <property type="evidence" value="ECO:0007669"/>
    <property type="project" value="UniProtKB-KW"/>
</dbReference>
<dbReference type="GeneID" id="64220542"/>
<evidence type="ECO:0000256" key="2">
    <source>
        <dbReference type="ARBA" id="ARBA00022670"/>
    </source>
</evidence>
<dbReference type="Proteomes" id="UP000192727">
    <property type="component" value="Chromosome"/>
</dbReference>
<proteinExistence type="inferred from homology"/>
<reference evidence="5 6" key="1">
    <citation type="submission" date="2017-03" db="EMBL/GenBank/DDBJ databases">
        <title>Paenibacillus larvae genome sequencing.</title>
        <authorList>
            <person name="Dingman D.W."/>
        </authorList>
    </citation>
    <scope>NUCLEOTIDE SEQUENCE [LARGE SCALE GENOMIC DNA]</scope>
    <source>
        <strain evidence="5 6">SAG 10367</strain>
    </source>
</reference>
<gene>
    <name evidence="5" type="ORF">B7C51_09265</name>
</gene>
<dbReference type="InterPro" id="IPR038765">
    <property type="entry name" value="Papain-like_cys_pep_sf"/>
</dbReference>
<keyword evidence="2" id="KW-0645">Protease</keyword>
<protein>
    <submittedName>
        <fullName evidence="5">Uncharacterized protein</fullName>
    </submittedName>
</protein>
<dbReference type="EMBL" id="CP020557">
    <property type="protein sequence ID" value="ARF67977.1"/>
    <property type="molecule type" value="Genomic_DNA"/>
</dbReference>
<dbReference type="GO" id="GO:0006508">
    <property type="term" value="P:proteolysis"/>
    <property type="evidence" value="ECO:0007669"/>
    <property type="project" value="UniProtKB-KW"/>
</dbReference>
<dbReference type="PROSITE" id="PS51935">
    <property type="entry name" value="NLPC_P60"/>
    <property type="match status" value="1"/>
</dbReference>
<dbReference type="Pfam" id="PF00877">
    <property type="entry name" value="NLPC_P60"/>
    <property type="match status" value="1"/>
</dbReference>
<evidence type="ECO:0000313" key="6">
    <source>
        <dbReference type="Proteomes" id="UP000192727"/>
    </source>
</evidence>
<dbReference type="PANTHER" id="PTHR47053:SF1">
    <property type="entry name" value="MUREIN DD-ENDOPEPTIDASE MEPH-RELATED"/>
    <property type="match status" value="1"/>
</dbReference>
<dbReference type="RefSeq" id="WP_024093253.1">
    <property type="nucleotide sequence ID" value="NZ_CP019794.1"/>
</dbReference>
<comment type="similarity">
    <text evidence="1">Belongs to the peptidase C40 family.</text>
</comment>
<dbReference type="InterPro" id="IPR051202">
    <property type="entry name" value="Peptidase_C40"/>
</dbReference>
<dbReference type="Gene3D" id="3.90.1720.10">
    <property type="entry name" value="endopeptidase domain like (from Nostoc punctiforme)"/>
    <property type="match status" value="1"/>
</dbReference>
<dbReference type="AlphaFoldDB" id="A0A1U9YMD2"/>
<sequence length="173" mass="18793">MKKTSWSKKVLVAGIALTVTFSGGLLAELPKASAAASDKSASTSAAATADKIIKLGKKYMGTPYKFGAKAGQTRNFDCSSFVQYVYKQNGITLKRASKDQAKQGKFVDRKDLQKGDLIFFGPSKGSKRKGKVTHVAIYAGDNKILHTYGKPGVTYSKLEGNWSKRYVTARRVL</sequence>